<dbReference type="EMBL" id="LAZR01023118">
    <property type="protein sequence ID" value="KKL79613.1"/>
    <property type="molecule type" value="Genomic_DNA"/>
</dbReference>
<sequence length="110" mass="11938">MAPTIAGQPQGAAATEDLTQSFCRTDPAIAQHFGRVTFLGDERQTFEQARSPALILHCNKDALVPMAVADWMMDRMPNATLQVLDATGHCPHMTVPIEVAAAMRGYLDRG</sequence>
<name>A0A0F9EZQ2_9ZZZZ</name>
<proteinExistence type="inferred from homology"/>
<comment type="caution">
    <text evidence="3">The sequence shown here is derived from an EMBL/GenBank/DDBJ whole genome shotgun (WGS) entry which is preliminary data.</text>
</comment>
<feature type="domain" description="AB hydrolase-1" evidence="2">
    <location>
        <begin position="37"/>
        <end position="102"/>
    </location>
</feature>
<reference evidence="3" key="1">
    <citation type="journal article" date="2015" name="Nature">
        <title>Complex archaea that bridge the gap between prokaryotes and eukaryotes.</title>
        <authorList>
            <person name="Spang A."/>
            <person name="Saw J.H."/>
            <person name="Jorgensen S.L."/>
            <person name="Zaremba-Niedzwiedzka K."/>
            <person name="Martijn J."/>
            <person name="Lind A.E."/>
            <person name="van Eijk R."/>
            <person name="Schleper C."/>
            <person name="Guy L."/>
            <person name="Ettema T.J."/>
        </authorList>
    </citation>
    <scope>NUCLEOTIDE SEQUENCE</scope>
</reference>
<dbReference type="InterPro" id="IPR029058">
    <property type="entry name" value="AB_hydrolase_fold"/>
</dbReference>
<dbReference type="Pfam" id="PF12697">
    <property type="entry name" value="Abhydrolase_6"/>
    <property type="match status" value="1"/>
</dbReference>
<dbReference type="InterPro" id="IPR000073">
    <property type="entry name" value="AB_hydrolase_1"/>
</dbReference>
<dbReference type="AlphaFoldDB" id="A0A0F9EZQ2"/>
<evidence type="ECO:0000259" key="2">
    <source>
        <dbReference type="Pfam" id="PF12697"/>
    </source>
</evidence>
<dbReference type="PANTHER" id="PTHR43039">
    <property type="entry name" value="ESTERASE-RELATED"/>
    <property type="match status" value="1"/>
</dbReference>
<evidence type="ECO:0000256" key="1">
    <source>
        <dbReference type="ARBA" id="ARBA00008645"/>
    </source>
</evidence>
<protein>
    <recommendedName>
        <fullName evidence="2">AB hydrolase-1 domain-containing protein</fullName>
    </recommendedName>
</protein>
<dbReference type="SUPFAM" id="SSF53474">
    <property type="entry name" value="alpha/beta-Hydrolases"/>
    <property type="match status" value="1"/>
</dbReference>
<accession>A0A0F9EZQ2</accession>
<organism evidence="3">
    <name type="scientific">marine sediment metagenome</name>
    <dbReference type="NCBI Taxonomy" id="412755"/>
    <lineage>
        <taxon>unclassified sequences</taxon>
        <taxon>metagenomes</taxon>
        <taxon>ecological metagenomes</taxon>
    </lineage>
</organism>
<evidence type="ECO:0000313" key="3">
    <source>
        <dbReference type="EMBL" id="KKL79613.1"/>
    </source>
</evidence>
<dbReference type="Gene3D" id="3.40.50.1820">
    <property type="entry name" value="alpha/beta hydrolase"/>
    <property type="match status" value="1"/>
</dbReference>
<gene>
    <name evidence="3" type="ORF">LCGC14_2013070</name>
</gene>
<comment type="similarity">
    <text evidence="1">Belongs to the AB hydrolase superfamily.</text>
</comment>